<dbReference type="AlphaFoldDB" id="A0A517MQ15"/>
<organism evidence="2 3">
    <name type="scientific">Adhaeretor mobilis</name>
    <dbReference type="NCBI Taxonomy" id="1930276"/>
    <lineage>
        <taxon>Bacteria</taxon>
        <taxon>Pseudomonadati</taxon>
        <taxon>Planctomycetota</taxon>
        <taxon>Planctomycetia</taxon>
        <taxon>Pirellulales</taxon>
        <taxon>Lacipirellulaceae</taxon>
        <taxon>Adhaeretor</taxon>
    </lineage>
</organism>
<gene>
    <name evidence="2" type="ORF">HG15A2_02300</name>
</gene>
<evidence type="ECO:0008006" key="4">
    <source>
        <dbReference type="Google" id="ProtNLM"/>
    </source>
</evidence>
<dbReference type="EMBL" id="CP036263">
    <property type="protein sequence ID" value="QDS96971.1"/>
    <property type="molecule type" value="Genomic_DNA"/>
</dbReference>
<evidence type="ECO:0000313" key="3">
    <source>
        <dbReference type="Proteomes" id="UP000319852"/>
    </source>
</evidence>
<dbReference type="NCBIfam" id="TIGR03790">
    <property type="entry name" value="TIGR03790 family protein"/>
    <property type="match status" value="1"/>
</dbReference>
<feature type="region of interest" description="Disordered" evidence="1">
    <location>
        <begin position="170"/>
        <end position="196"/>
    </location>
</feature>
<evidence type="ECO:0000256" key="1">
    <source>
        <dbReference type="SAM" id="MobiDB-lite"/>
    </source>
</evidence>
<dbReference type="InterPro" id="IPR022265">
    <property type="entry name" value="CHP03790"/>
</dbReference>
<dbReference type="Proteomes" id="UP000319852">
    <property type="component" value="Chromosome"/>
</dbReference>
<accession>A0A517MQ15</accession>
<dbReference type="OrthoDB" id="9771443at2"/>
<sequence>MTLTSTFHLRRMTLKTWTLKTWLTFAVLCLAQLHGLPSAHADLKPSEIAIIAARGSKSSERLAEYYAQQRGIPVENICKVVMPRKETISHEEWRWAIRPEIQKWLSENDPDRNLRCLVTTWDVPLRIESDKKDSPRLSRYQEHLVGERTKRIKVLRDIVAEFGLLAPGIGLTGDTDRPSAGNDSSMADSGDAKKTSEIDELAQKLEKQLQESQARIRQLADPQQRQQASMKVQQLATAGGGIRVLLESLQSRIQADKEGSTQLQVEFERLRGMLIAYAELEQRLERSAPSIQRDSLLLDTLSRSRGMIATVKWIDKQLKTVTKNETNSSFDSELSLVLWRDDDYQLLRWQPNYLRPEYDNSQLRDSYPTLMVARLDAPTLELAKGLIDTAIKIEKEGLQGKVYLDARGIGKLDQSNVSPGSYADYDRALLITAKGLKEQTNLDVTLNEKSELFQPGDCPDAALYCGWYSLGKYVDAFDWNPGAVAYHLASGEATTLRKKDSQVWCKRLLEDGVCVTIGPTYEPYLVAFPRPNEFFALLVQGDLSLVECYYRTKPFNSWMMTLIGDPLYRPFANRIVRK</sequence>
<keyword evidence="3" id="KW-1185">Reference proteome</keyword>
<dbReference type="KEGG" id="amob:HG15A2_02300"/>
<reference evidence="2 3" key="1">
    <citation type="submission" date="2019-02" db="EMBL/GenBank/DDBJ databases">
        <title>Deep-cultivation of Planctomycetes and their phenomic and genomic characterization uncovers novel biology.</title>
        <authorList>
            <person name="Wiegand S."/>
            <person name="Jogler M."/>
            <person name="Boedeker C."/>
            <person name="Pinto D."/>
            <person name="Vollmers J."/>
            <person name="Rivas-Marin E."/>
            <person name="Kohn T."/>
            <person name="Peeters S.H."/>
            <person name="Heuer A."/>
            <person name="Rast P."/>
            <person name="Oberbeckmann S."/>
            <person name="Bunk B."/>
            <person name="Jeske O."/>
            <person name="Meyerdierks A."/>
            <person name="Storesund J.E."/>
            <person name="Kallscheuer N."/>
            <person name="Luecker S."/>
            <person name="Lage O.M."/>
            <person name="Pohl T."/>
            <person name="Merkel B.J."/>
            <person name="Hornburger P."/>
            <person name="Mueller R.-W."/>
            <person name="Bruemmer F."/>
            <person name="Labrenz M."/>
            <person name="Spormann A.M."/>
            <person name="Op den Camp H."/>
            <person name="Overmann J."/>
            <person name="Amann R."/>
            <person name="Jetten M.S.M."/>
            <person name="Mascher T."/>
            <person name="Medema M.H."/>
            <person name="Devos D.P."/>
            <person name="Kaster A.-K."/>
            <person name="Ovreas L."/>
            <person name="Rohde M."/>
            <person name="Galperin M.Y."/>
            <person name="Jogler C."/>
        </authorList>
    </citation>
    <scope>NUCLEOTIDE SEQUENCE [LARGE SCALE GENOMIC DNA]</scope>
    <source>
        <strain evidence="2 3">HG15A2</strain>
    </source>
</reference>
<name>A0A517MQ15_9BACT</name>
<proteinExistence type="predicted"/>
<evidence type="ECO:0000313" key="2">
    <source>
        <dbReference type="EMBL" id="QDS96971.1"/>
    </source>
</evidence>
<protein>
    <recommendedName>
        <fullName evidence="4">TIGR03790 family protein</fullName>
    </recommendedName>
</protein>